<accession>A0ACC3SDN5</accession>
<protein>
    <submittedName>
        <fullName evidence="1">Uncharacterized protein</fullName>
    </submittedName>
</protein>
<evidence type="ECO:0000313" key="1">
    <source>
        <dbReference type="EMBL" id="KAK8205605.1"/>
    </source>
</evidence>
<sequence>MPPAESPKSGTSSQLETKYQDESQYPDGGPQPSEDEVPLSPRSPMSPVREIFFVTLMCHTQLLTQASLASVLLNLHIIGPTLNVTNTARLSWLSAAYSLTVGTFVLIAGRLGDLYGHRRLFIIGWIWFSLWSLIAGFASLPSLSSLPPSHSGAFVLLATCRAFQGIGPAILLPNSLALLGRAYSPGKRKDMVFALFASTAPAGSGVGALVASPIAVWWNWGWIFWMNAIACLGMAGIAWVVVPKDPQNGVDGVEGNAEEKGSKSQKFDWQGAVAGVSGLILINFAFNQAPVVGWSTPYVYILFILGTIFLAAFFWIERKVAYPLFPPGILTAEAVCVLVIVAVCWSSFGIWFFYVLQFVEVLRGVDAWHMGLQFLPEAIAGVIAAVVTGFLLSRLSQASLLVLSALGFAAGCALAAWTPVTQTYWACTFLKIWHQTVEQTNMLATTPQNVRTAEVIAATTSPSETSCWNVSEVSFKVSIDDLRAKICARTQILKDLLFPKTSGEALVVEGSKIDMGIGEADKVPKDDQSPWDKPSCEQYWLRGD</sequence>
<proteinExistence type="predicted"/>
<evidence type="ECO:0000313" key="2">
    <source>
        <dbReference type="Proteomes" id="UP001320706"/>
    </source>
</evidence>
<name>A0ACC3SDN5_9PEZI</name>
<keyword evidence="2" id="KW-1185">Reference proteome</keyword>
<gene>
    <name evidence="1" type="ORF">M8818_004781</name>
</gene>
<comment type="caution">
    <text evidence="1">The sequence shown here is derived from an EMBL/GenBank/DDBJ whole genome shotgun (WGS) entry which is preliminary data.</text>
</comment>
<dbReference type="EMBL" id="JAMKPW020000023">
    <property type="protein sequence ID" value="KAK8205605.1"/>
    <property type="molecule type" value="Genomic_DNA"/>
</dbReference>
<reference evidence="1" key="1">
    <citation type="submission" date="2024-02" db="EMBL/GenBank/DDBJ databases">
        <title>Metagenome Assembled Genome of Zalaria obscura JY119.</title>
        <authorList>
            <person name="Vighnesh L."/>
            <person name="Jagadeeshwari U."/>
            <person name="Venkata Ramana C."/>
            <person name="Sasikala C."/>
        </authorList>
    </citation>
    <scope>NUCLEOTIDE SEQUENCE</scope>
    <source>
        <strain evidence="1">JY119</strain>
    </source>
</reference>
<organism evidence="1 2">
    <name type="scientific">Zalaria obscura</name>
    <dbReference type="NCBI Taxonomy" id="2024903"/>
    <lineage>
        <taxon>Eukaryota</taxon>
        <taxon>Fungi</taxon>
        <taxon>Dikarya</taxon>
        <taxon>Ascomycota</taxon>
        <taxon>Pezizomycotina</taxon>
        <taxon>Dothideomycetes</taxon>
        <taxon>Dothideomycetidae</taxon>
        <taxon>Dothideales</taxon>
        <taxon>Zalariaceae</taxon>
        <taxon>Zalaria</taxon>
    </lineage>
</organism>
<dbReference type="Proteomes" id="UP001320706">
    <property type="component" value="Unassembled WGS sequence"/>
</dbReference>